<dbReference type="STRING" id="1798680.A3J66_00670"/>
<name>A0A1F6LYZ0_9BACT</name>
<reference evidence="1 2" key="1">
    <citation type="journal article" date="2016" name="Nat. Commun.">
        <title>Thousands of microbial genomes shed light on interconnected biogeochemical processes in an aquifer system.</title>
        <authorList>
            <person name="Anantharaman K."/>
            <person name="Brown C.T."/>
            <person name="Hug L.A."/>
            <person name="Sharon I."/>
            <person name="Castelle C.J."/>
            <person name="Probst A.J."/>
            <person name="Thomas B.C."/>
            <person name="Singh A."/>
            <person name="Wilkins M.J."/>
            <person name="Karaoz U."/>
            <person name="Brodie E.L."/>
            <person name="Williams K.H."/>
            <person name="Hubbard S.S."/>
            <person name="Banfield J.F."/>
        </authorList>
    </citation>
    <scope>NUCLEOTIDE SEQUENCE [LARGE SCALE GENOMIC DNA]</scope>
</reference>
<organism evidence="1 2">
    <name type="scientific">Candidatus Magasanikbacteria bacterium RIFCSPHIGHO2_02_FULL_47_14</name>
    <dbReference type="NCBI Taxonomy" id="1798680"/>
    <lineage>
        <taxon>Bacteria</taxon>
        <taxon>Candidatus Magasanikiibacteriota</taxon>
    </lineage>
</organism>
<gene>
    <name evidence="1" type="ORF">A3J66_00670</name>
</gene>
<protein>
    <recommendedName>
        <fullName evidence="3">Type II secretion system protein GspG C-terminal domain-containing protein</fullName>
    </recommendedName>
</protein>
<comment type="caution">
    <text evidence="1">The sequence shown here is derived from an EMBL/GenBank/DDBJ whole genome shotgun (WGS) entry which is preliminary data.</text>
</comment>
<evidence type="ECO:0000313" key="2">
    <source>
        <dbReference type="Proteomes" id="UP000176282"/>
    </source>
</evidence>
<sequence length="146" mass="16471">MKYFIGFVLMVILAITITGLFFAGTPAAERERQFDERRVSDLQYITDAVTTHWRVNKSVPANPGEIKDFSLPHDPVTQAPYEYTKTGDKTYSLCATFTGSNISQDAPAYPKTPYPYYGGNIWNHEAGRVCFDQEVHPELFEPTLAP</sequence>
<accession>A0A1F6LYZ0</accession>
<dbReference type="Proteomes" id="UP000176282">
    <property type="component" value="Unassembled WGS sequence"/>
</dbReference>
<proteinExistence type="predicted"/>
<evidence type="ECO:0000313" key="1">
    <source>
        <dbReference type="EMBL" id="OGH64596.1"/>
    </source>
</evidence>
<dbReference type="AlphaFoldDB" id="A0A1F6LYZ0"/>
<evidence type="ECO:0008006" key="3">
    <source>
        <dbReference type="Google" id="ProtNLM"/>
    </source>
</evidence>
<dbReference type="EMBL" id="MFQB01000055">
    <property type="protein sequence ID" value="OGH64596.1"/>
    <property type="molecule type" value="Genomic_DNA"/>
</dbReference>